<keyword evidence="1" id="KW-0812">Transmembrane</keyword>
<dbReference type="InterPro" id="IPR007172">
    <property type="entry name" value="DUF374"/>
</dbReference>
<evidence type="ECO:0000256" key="1">
    <source>
        <dbReference type="SAM" id="Phobius"/>
    </source>
</evidence>
<dbReference type="AlphaFoldDB" id="F8LEB6"/>
<evidence type="ECO:0000313" key="3">
    <source>
        <dbReference type="EMBL" id="CCB91832.1"/>
    </source>
</evidence>
<dbReference type="SUPFAM" id="SSF69593">
    <property type="entry name" value="Glycerol-3-phosphate (1)-acyltransferase"/>
    <property type="match status" value="1"/>
</dbReference>
<proteinExistence type="predicted"/>
<name>F8LEB6_9BACT</name>
<evidence type="ECO:0000259" key="2">
    <source>
        <dbReference type="Pfam" id="PF04028"/>
    </source>
</evidence>
<protein>
    <submittedName>
        <fullName evidence="3">Uncharacterized protein RP090</fullName>
    </submittedName>
</protein>
<reference evidence="3" key="1">
    <citation type="submission" date="2011-05" db="EMBL/GenBank/DDBJ databases">
        <title>Unity in variety -- the pan-genome of the Chlamydiae.</title>
        <authorList>
            <person name="Collingro A."/>
            <person name="Tischler P."/>
            <person name="Weinmaier T."/>
            <person name="Penz T."/>
            <person name="Heinz E."/>
            <person name="Brunham R.C."/>
            <person name="Read T.D."/>
            <person name="Bavoil P.M."/>
            <person name="Sachse K."/>
            <person name="Kahane S."/>
            <person name="Friedman M.G."/>
            <person name="Rattei T."/>
            <person name="Myers G.S.A."/>
            <person name="Horn M."/>
        </authorList>
    </citation>
    <scope>NUCLEOTIDE SEQUENCE</scope>
    <source>
        <strain evidence="3">2032/99</strain>
    </source>
</reference>
<keyword evidence="1" id="KW-1133">Transmembrane helix</keyword>
<organism evidence="3">
    <name type="scientific">Waddlia chondrophila 2032/99</name>
    <dbReference type="NCBI Taxonomy" id="765953"/>
    <lineage>
        <taxon>Bacteria</taxon>
        <taxon>Pseudomonadati</taxon>
        <taxon>Chlamydiota</taxon>
        <taxon>Chlamydiia</taxon>
        <taxon>Parachlamydiales</taxon>
        <taxon>Waddliaceae</taxon>
        <taxon>Waddlia</taxon>
    </lineage>
</organism>
<gene>
    <name evidence="3" type="ORF">WCH_AX06960</name>
</gene>
<keyword evidence="1" id="KW-0472">Membrane</keyword>
<feature type="transmembrane region" description="Helical" evidence="1">
    <location>
        <begin position="12"/>
        <end position="31"/>
    </location>
</feature>
<accession>F8LEB6</accession>
<dbReference type="Pfam" id="PF04028">
    <property type="entry name" value="DUF374"/>
    <property type="match status" value="1"/>
</dbReference>
<dbReference type="EMBL" id="FR872657">
    <property type="protein sequence ID" value="CCB91832.1"/>
    <property type="molecule type" value="Genomic_DNA"/>
</dbReference>
<sequence length="231" mass="26022">MKLRKKEFFRKTIIPFFLGYTLKGVISLLAMTCRFRILGTEKLHQSAKNSKCILIAWHNRLGIITEILKRTGPQYRYAAMVSNSRDGQFIAVIANSYKEGRAIKVPHNQRAQALQMMINQLKSSNEIGIVTPDGPRGPKYTLKPGVALAARKCNAQVIPLSWSANRFWKFNTWDGMMLPKPFSTITVQWGNPVTLGKTSETTVEQDAQQLEHALLAITNDRDPNGTEKAAY</sequence>
<feature type="domain" description="DUF374" evidence="2">
    <location>
        <begin position="73"/>
        <end position="138"/>
    </location>
</feature>